<dbReference type="SUPFAM" id="SSF46785">
    <property type="entry name" value="Winged helix' DNA-binding domain"/>
    <property type="match status" value="1"/>
</dbReference>
<evidence type="ECO:0000259" key="5">
    <source>
        <dbReference type="PROSITE" id="PS50931"/>
    </source>
</evidence>
<comment type="similarity">
    <text evidence="1">Belongs to the LysR transcriptional regulatory family.</text>
</comment>
<dbReference type="InterPro" id="IPR036388">
    <property type="entry name" value="WH-like_DNA-bd_sf"/>
</dbReference>
<dbReference type="GO" id="GO:0006351">
    <property type="term" value="P:DNA-templated transcription"/>
    <property type="evidence" value="ECO:0007669"/>
    <property type="project" value="TreeGrafter"/>
</dbReference>
<dbReference type="Gene3D" id="1.10.10.10">
    <property type="entry name" value="Winged helix-like DNA-binding domain superfamily/Winged helix DNA-binding domain"/>
    <property type="match status" value="1"/>
</dbReference>
<evidence type="ECO:0000256" key="4">
    <source>
        <dbReference type="ARBA" id="ARBA00023163"/>
    </source>
</evidence>
<dbReference type="GO" id="GO:0003700">
    <property type="term" value="F:DNA-binding transcription factor activity"/>
    <property type="evidence" value="ECO:0007669"/>
    <property type="project" value="InterPro"/>
</dbReference>
<dbReference type="InterPro" id="IPR036390">
    <property type="entry name" value="WH_DNA-bd_sf"/>
</dbReference>
<keyword evidence="3" id="KW-0238">DNA-binding</keyword>
<evidence type="ECO:0000256" key="2">
    <source>
        <dbReference type="ARBA" id="ARBA00023015"/>
    </source>
</evidence>
<dbReference type="GO" id="GO:0043565">
    <property type="term" value="F:sequence-specific DNA binding"/>
    <property type="evidence" value="ECO:0007669"/>
    <property type="project" value="TreeGrafter"/>
</dbReference>
<proteinExistence type="inferred from homology"/>
<gene>
    <name evidence="6" type="ORF">LA76x_5035</name>
</gene>
<dbReference type="InterPro" id="IPR005119">
    <property type="entry name" value="LysR_subst-bd"/>
</dbReference>
<dbReference type="PROSITE" id="PS50931">
    <property type="entry name" value="HTH_LYSR"/>
    <property type="match status" value="1"/>
</dbReference>
<dbReference type="Pfam" id="PF00126">
    <property type="entry name" value="HTH_1"/>
    <property type="match status" value="1"/>
</dbReference>
<keyword evidence="4" id="KW-0804">Transcription</keyword>
<feature type="domain" description="HTH lysR-type" evidence="5">
    <location>
        <begin position="1"/>
        <end position="59"/>
    </location>
</feature>
<accession>A0A0S2FI34</accession>
<dbReference type="SUPFAM" id="SSF53850">
    <property type="entry name" value="Periplasmic binding protein-like II"/>
    <property type="match status" value="1"/>
</dbReference>
<name>A0A0S2FI34_LYSAN</name>
<dbReference type="Proteomes" id="UP000060787">
    <property type="component" value="Chromosome"/>
</dbReference>
<dbReference type="FunFam" id="1.10.10.10:FF:000001">
    <property type="entry name" value="LysR family transcriptional regulator"/>
    <property type="match status" value="1"/>
</dbReference>
<dbReference type="InterPro" id="IPR000847">
    <property type="entry name" value="LysR_HTH_N"/>
</dbReference>
<dbReference type="STRING" id="84531.LA76x_5035"/>
<protein>
    <submittedName>
        <fullName evidence="6">Bacterial regulatory helix-turn-helix, lysR family protein</fullName>
    </submittedName>
</protein>
<sequence length="301" mass="32802">MDRFEAMSMLLEVVRHGSFSAAARTMRVSLPTLSRRISELEHLLGAQLLARTTRKVTLTDAGASYVAAAHSILEQLKEAERGAAGEFVEPIGELVVTAPTMFGRLHVLPVITDFLERYSEIQVRLVLVNTNLSLVEEGIDVAIRIGELPDSAMSAKHVGSIRTVLCGSPRLFEAKGEPRTLDDIAGFPAVAINMPLSIAQWRFRKSDSPEIRLLHLSSRLTVTTPEAAASAAAHGAGLAQLLHYQVADAVKADALRIVLEDLEPTPSPVHLLYASRAPLPLKLRRFLDFAAPRLRNSLQAL</sequence>
<keyword evidence="7" id="KW-1185">Reference proteome</keyword>
<dbReference type="EMBL" id="CP011129">
    <property type="protein sequence ID" value="ALN83137.1"/>
    <property type="molecule type" value="Genomic_DNA"/>
</dbReference>
<reference evidence="6 7" key="1">
    <citation type="journal article" date="2015" name="BMC Genomics">
        <title>Comparative genomics and metabolic profiling of the genus Lysobacter.</title>
        <authorList>
            <person name="de Bruijn I."/>
            <person name="Cheng X."/>
            <person name="de Jager V."/>
            <person name="Exposito R.G."/>
            <person name="Watrous J."/>
            <person name="Patel N."/>
            <person name="Postma J."/>
            <person name="Dorrestein P.C."/>
            <person name="Kobayashi D."/>
            <person name="Raaijmakers J.M."/>
        </authorList>
    </citation>
    <scope>NUCLEOTIDE SEQUENCE [LARGE SCALE GENOMIC DNA]</scope>
    <source>
        <strain evidence="6 7">76</strain>
    </source>
</reference>
<evidence type="ECO:0000313" key="6">
    <source>
        <dbReference type="EMBL" id="ALN83137.1"/>
    </source>
</evidence>
<dbReference type="PANTHER" id="PTHR30537">
    <property type="entry name" value="HTH-TYPE TRANSCRIPTIONAL REGULATOR"/>
    <property type="match status" value="1"/>
</dbReference>
<keyword evidence="2" id="KW-0805">Transcription regulation</keyword>
<evidence type="ECO:0000313" key="7">
    <source>
        <dbReference type="Proteomes" id="UP000060787"/>
    </source>
</evidence>
<evidence type="ECO:0000256" key="1">
    <source>
        <dbReference type="ARBA" id="ARBA00009437"/>
    </source>
</evidence>
<dbReference type="InterPro" id="IPR058163">
    <property type="entry name" value="LysR-type_TF_proteobact-type"/>
</dbReference>
<dbReference type="RefSeq" id="WP_057919683.1">
    <property type="nucleotide sequence ID" value="NZ_CP011129.1"/>
</dbReference>
<dbReference type="PATRIC" id="fig|84531.8.peg.5040"/>
<organism evidence="6 7">
    <name type="scientific">Lysobacter antibioticus</name>
    <dbReference type="NCBI Taxonomy" id="84531"/>
    <lineage>
        <taxon>Bacteria</taxon>
        <taxon>Pseudomonadati</taxon>
        <taxon>Pseudomonadota</taxon>
        <taxon>Gammaproteobacteria</taxon>
        <taxon>Lysobacterales</taxon>
        <taxon>Lysobacteraceae</taxon>
        <taxon>Lysobacter</taxon>
    </lineage>
</organism>
<dbReference type="PANTHER" id="PTHR30537:SF5">
    <property type="entry name" value="HTH-TYPE TRANSCRIPTIONAL ACTIVATOR TTDR-RELATED"/>
    <property type="match status" value="1"/>
</dbReference>
<dbReference type="Pfam" id="PF03466">
    <property type="entry name" value="LysR_substrate"/>
    <property type="match status" value="1"/>
</dbReference>
<evidence type="ECO:0000256" key="3">
    <source>
        <dbReference type="ARBA" id="ARBA00023125"/>
    </source>
</evidence>
<dbReference type="Gene3D" id="3.40.190.290">
    <property type="match status" value="1"/>
</dbReference>
<dbReference type="AlphaFoldDB" id="A0A0S2FI34"/>
<dbReference type="KEGG" id="lab:LA76x_5035"/>